<dbReference type="RefSeq" id="WP_089332773.1">
    <property type="nucleotide sequence ID" value="NZ_FZNS01000004.1"/>
</dbReference>
<comment type="similarity">
    <text evidence="2">Belongs to the UPF0382 family.</text>
</comment>
<dbReference type="InterPro" id="IPR006696">
    <property type="entry name" value="DUF423"/>
</dbReference>
<accession>A0A238XUJ5</accession>
<feature type="transmembrane region" description="Helical" evidence="6">
    <location>
        <begin position="48"/>
        <end position="64"/>
    </location>
</feature>
<evidence type="ECO:0000313" key="8">
    <source>
        <dbReference type="Proteomes" id="UP000198310"/>
    </source>
</evidence>
<evidence type="ECO:0000256" key="6">
    <source>
        <dbReference type="SAM" id="Phobius"/>
    </source>
</evidence>
<dbReference type="Pfam" id="PF04241">
    <property type="entry name" value="DUF423"/>
    <property type="match status" value="1"/>
</dbReference>
<dbReference type="Proteomes" id="UP000198310">
    <property type="component" value="Unassembled WGS sequence"/>
</dbReference>
<keyword evidence="4 6" id="KW-1133">Transmembrane helix</keyword>
<evidence type="ECO:0000256" key="3">
    <source>
        <dbReference type="ARBA" id="ARBA00022692"/>
    </source>
</evidence>
<keyword evidence="3 6" id="KW-0812">Transmembrane</keyword>
<feature type="transmembrane region" description="Helical" evidence="6">
    <location>
        <begin position="76"/>
        <end position="97"/>
    </location>
</feature>
<comment type="subcellular location">
    <subcellularLocation>
        <location evidence="1">Membrane</location>
        <topology evidence="1">Multi-pass membrane protein</topology>
    </subcellularLocation>
</comment>
<dbReference type="PANTHER" id="PTHR43461:SF1">
    <property type="entry name" value="TRANSMEMBRANE PROTEIN 256"/>
    <property type="match status" value="1"/>
</dbReference>
<evidence type="ECO:0000256" key="4">
    <source>
        <dbReference type="ARBA" id="ARBA00022989"/>
    </source>
</evidence>
<dbReference type="AlphaFoldDB" id="A0A238XUJ5"/>
<gene>
    <name evidence="7" type="ORF">SAMN06269173_104376</name>
</gene>
<evidence type="ECO:0000256" key="2">
    <source>
        <dbReference type="ARBA" id="ARBA00009694"/>
    </source>
</evidence>
<proteinExistence type="inferred from homology"/>
<dbReference type="GO" id="GO:0005886">
    <property type="term" value="C:plasma membrane"/>
    <property type="evidence" value="ECO:0007669"/>
    <property type="project" value="TreeGrafter"/>
</dbReference>
<reference evidence="8" key="1">
    <citation type="submission" date="2017-06" db="EMBL/GenBank/DDBJ databases">
        <authorList>
            <person name="Varghese N."/>
            <person name="Submissions S."/>
        </authorList>
    </citation>
    <scope>NUCLEOTIDE SEQUENCE [LARGE SCALE GENOMIC DNA]</scope>
    <source>
        <strain evidence="8">DSM 28041</strain>
    </source>
</reference>
<sequence length="126" mass="13516">MTARLIIQLAGLLGALSVGIGAFGAHGLRAMLTATNRLETFETAVRYQFYHVLALLAIGILYQVRPELRGLGTVAWLWLGGMLIFSGSLYVLCLTGITKLGAITPIGGLLLIAGWVMVFVVAMRQL</sequence>
<keyword evidence="8" id="KW-1185">Reference proteome</keyword>
<evidence type="ECO:0000256" key="1">
    <source>
        <dbReference type="ARBA" id="ARBA00004141"/>
    </source>
</evidence>
<protein>
    <submittedName>
        <fullName evidence="7">Uncharacterized membrane protein YgdD, TMEM256/DUF423 family</fullName>
    </submittedName>
</protein>
<evidence type="ECO:0000313" key="7">
    <source>
        <dbReference type="EMBL" id="SNR62014.1"/>
    </source>
</evidence>
<name>A0A238XUJ5_9BACT</name>
<dbReference type="EMBL" id="FZNS01000004">
    <property type="protein sequence ID" value="SNR62014.1"/>
    <property type="molecule type" value="Genomic_DNA"/>
</dbReference>
<evidence type="ECO:0000256" key="5">
    <source>
        <dbReference type="ARBA" id="ARBA00023136"/>
    </source>
</evidence>
<dbReference type="PANTHER" id="PTHR43461">
    <property type="entry name" value="TRANSMEMBRANE PROTEIN 256"/>
    <property type="match status" value="1"/>
</dbReference>
<keyword evidence="5 6" id="KW-0472">Membrane</keyword>
<feature type="transmembrane region" description="Helical" evidence="6">
    <location>
        <begin position="103"/>
        <end position="123"/>
    </location>
</feature>
<organism evidence="7 8">
    <name type="scientific">Hymenobacter mucosus</name>
    <dbReference type="NCBI Taxonomy" id="1411120"/>
    <lineage>
        <taxon>Bacteria</taxon>
        <taxon>Pseudomonadati</taxon>
        <taxon>Bacteroidota</taxon>
        <taxon>Cytophagia</taxon>
        <taxon>Cytophagales</taxon>
        <taxon>Hymenobacteraceae</taxon>
        <taxon>Hymenobacter</taxon>
    </lineage>
</organism>